<sequence>MTHSNIMLQLYLDAEAAVLAGKTIQFAGRTHTMESLDMIQKGRREWEAKVTAEATRAAGVPTFGGLRYKTARFN</sequence>
<evidence type="ECO:0000313" key="2">
    <source>
        <dbReference type="Proteomes" id="UP000000644"/>
    </source>
</evidence>
<gene>
    <name evidence="1" type="ordered locus">Pnap_2255</name>
</gene>
<organism evidence="1 2">
    <name type="scientific">Polaromonas naphthalenivorans (strain CJ2)</name>
    <dbReference type="NCBI Taxonomy" id="365044"/>
    <lineage>
        <taxon>Bacteria</taxon>
        <taxon>Pseudomonadati</taxon>
        <taxon>Pseudomonadota</taxon>
        <taxon>Betaproteobacteria</taxon>
        <taxon>Burkholderiales</taxon>
        <taxon>Comamonadaceae</taxon>
        <taxon>Polaromonas</taxon>
    </lineage>
</organism>
<dbReference type="KEGG" id="pna:Pnap_2255"/>
<reference evidence="2" key="1">
    <citation type="journal article" date="2009" name="Environ. Microbiol.">
        <title>The genome of Polaromonas naphthalenivorans strain CJ2, isolated from coal tar-contaminated sediment, reveals physiological and metabolic versatility and evolution through extensive horizontal gene transfer.</title>
        <authorList>
            <person name="Yagi J.M."/>
            <person name="Sims D."/>
            <person name="Brettin T."/>
            <person name="Bruce D."/>
            <person name="Madsen E.L."/>
        </authorList>
    </citation>
    <scope>NUCLEOTIDE SEQUENCE [LARGE SCALE GENOMIC DNA]</scope>
    <source>
        <strain evidence="2">CJ2</strain>
    </source>
</reference>
<dbReference type="Proteomes" id="UP000000644">
    <property type="component" value="Chromosome"/>
</dbReference>
<dbReference type="STRING" id="365044.Pnap_2255"/>
<dbReference type="eggNOG" id="ENOG50318PC">
    <property type="taxonomic scope" value="Bacteria"/>
</dbReference>
<dbReference type="AlphaFoldDB" id="A1VPI5"/>
<protein>
    <submittedName>
        <fullName evidence="1">Uncharacterized protein</fullName>
    </submittedName>
</protein>
<dbReference type="HOGENOM" id="CLU_185249_0_0_4"/>
<accession>A1VPI5</accession>
<proteinExistence type="predicted"/>
<dbReference type="RefSeq" id="WP_011801641.1">
    <property type="nucleotide sequence ID" value="NC_008781.1"/>
</dbReference>
<dbReference type="EMBL" id="CP000529">
    <property type="protein sequence ID" value="ABM37563.1"/>
    <property type="molecule type" value="Genomic_DNA"/>
</dbReference>
<name>A1VPI5_POLNA</name>
<keyword evidence="2" id="KW-1185">Reference proteome</keyword>
<evidence type="ECO:0000313" key="1">
    <source>
        <dbReference type="EMBL" id="ABM37563.1"/>
    </source>
</evidence>
<dbReference type="OrthoDB" id="6053012at2"/>